<dbReference type="GO" id="GO:0031514">
    <property type="term" value="C:motile cilium"/>
    <property type="evidence" value="ECO:0007669"/>
    <property type="project" value="UniProtKB-SubCell"/>
</dbReference>
<sequence length="389" mass="43775">KEEAEERHRVEITVYKQKLKHVLSEHHNTTTEQKLEGVASSSLVQNRHREAELGLRRDVHGLQAELREKKLHSENSIKELKLFLTNVPQTFLTHLFLNLLSSEMEAKFHQQMQSLITVEEKRRRAEVAELDDQMKSRIAVLIENQDRAVRGAEEYYTSVQNKLLADQNLLKELAEVQKRQARADKELSAAQQENRRLTEVLQEAEHKKQELQKRVQEHDEVSRAQVKLMEKELRDLTVEHELLRQACHKVERERDELLSRQTQAVLDLQQSSGLKEMLLQRKLAALTQTLQKKEAQLCAALSVCSTEPQARTSAASRLEVPDHTGPLLSTDTEPPHTDQTECVTVVLFAGSPAASAGVGPVAAAGLGSGLSGELSVSDRLGVASVQLTC</sequence>
<keyword evidence="7" id="KW-0282">Flagellum</keyword>
<evidence type="ECO:0000313" key="16">
    <source>
        <dbReference type="Ensembl" id="ENSSPAP00000025165.1"/>
    </source>
</evidence>
<feature type="coiled-coil region" evidence="13">
    <location>
        <begin position="173"/>
        <end position="296"/>
    </location>
</feature>
<dbReference type="GO" id="GO:0005794">
    <property type="term" value="C:Golgi apparatus"/>
    <property type="evidence" value="ECO:0007669"/>
    <property type="project" value="TreeGrafter"/>
</dbReference>
<feature type="region of interest" description="Disordered" evidence="14">
    <location>
        <begin position="312"/>
        <end position="337"/>
    </location>
</feature>
<evidence type="ECO:0000256" key="13">
    <source>
        <dbReference type="SAM" id="Coils"/>
    </source>
</evidence>
<proteinExistence type="inferred from homology"/>
<keyword evidence="9" id="KW-0969">Cilium</keyword>
<dbReference type="PANTHER" id="PTHR31543">
    <property type="entry name" value="DYNEIN REGULATORY COMPLEX SUBUNIT 4"/>
    <property type="match status" value="1"/>
</dbReference>
<keyword evidence="10" id="KW-0206">Cytoskeleton</keyword>
<evidence type="ECO:0000256" key="14">
    <source>
        <dbReference type="SAM" id="MobiDB-lite"/>
    </source>
</evidence>
<dbReference type="PANTHER" id="PTHR31543:SF0">
    <property type="entry name" value="DYNEIN REGULATORY COMPLEX SUBUNIT 4"/>
    <property type="match status" value="1"/>
</dbReference>
<evidence type="ECO:0000256" key="3">
    <source>
        <dbReference type="ARBA" id="ARBA00009859"/>
    </source>
</evidence>
<keyword evidence="11" id="KW-0966">Cell projection</keyword>
<dbReference type="InterPro" id="IPR025593">
    <property type="entry name" value="GAS8_dom"/>
</dbReference>
<dbReference type="Pfam" id="PF13851">
    <property type="entry name" value="GAS"/>
    <property type="match status" value="1"/>
</dbReference>
<protein>
    <recommendedName>
        <fullName evidence="4">Dynein regulatory complex subunit 4</fullName>
    </recommendedName>
    <alternativeName>
        <fullName evidence="12">Growth arrest-specific protein 8</fullName>
    </alternativeName>
</protein>
<feature type="domain" description="Growth arrest-specific protein 8" evidence="15">
    <location>
        <begin position="141"/>
        <end position="319"/>
    </location>
</feature>
<evidence type="ECO:0000256" key="2">
    <source>
        <dbReference type="ARBA" id="ARBA00004245"/>
    </source>
</evidence>
<name>A0A3B5AW78_9TELE</name>
<accession>A0A3B5AW78</accession>
<dbReference type="GO" id="GO:0008017">
    <property type="term" value="F:microtubule binding"/>
    <property type="evidence" value="ECO:0007669"/>
    <property type="project" value="InterPro"/>
</dbReference>
<dbReference type="GO" id="GO:0031267">
    <property type="term" value="F:small GTPase binding"/>
    <property type="evidence" value="ECO:0007669"/>
    <property type="project" value="InterPro"/>
</dbReference>
<evidence type="ECO:0000256" key="11">
    <source>
        <dbReference type="ARBA" id="ARBA00023273"/>
    </source>
</evidence>
<comment type="subcellular location">
    <subcellularLocation>
        <location evidence="1">Cell projection</location>
        <location evidence="1">Cilium</location>
        <location evidence="1">Flagellum</location>
    </subcellularLocation>
    <subcellularLocation>
        <location evidence="2">Cytoplasm</location>
        <location evidence="2">Cytoskeleton</location>
    </subcellularLocation>
</comment>
<evidence type="ECO:0000256" key="9">
    <source>
        <dbReference type="ARBA" id="ARBA00023069"/>
    </source>
</evidence>
<dbReference type="GO" id="GO:0005874">
    <property type="term" value="C:microtubule"/>
    <property type="evidence" value="ECO:0007669"/>
    <property type="project" value="UniProtKB-KW"/>
</dbReference>
<dbReference type="InterPro" id="IPR039308">
    <property type="entry name" value="GAS8"/>
</dbReference>
<dbReference type="GeneTree" id="ENSGT00390000009477"/>
<evidence type="ECO:0000256" key="1">
    <source>
        <dbReference type="ARBA" id="ARBA00004230"/>
    </source>
</evidence>
<evidence type="ECO:0000256" key="4">
    <source>
        <dbReference type="ARBA" id="ARBA00021301"/>
    </source>
</evidence>
<keyword evidence="5" id="KW-0963">Cytoplasm</keyword>
<organism evidence="16">
    <name type="scientific">Stegastes partitus</name>
    <name type="common">bicolor damselfish</name>
    <dbReference type="NCBI Taxonomy" id="144197"/>
    <lineage>
        <taxon>Eukaryota</taxon>
        <taxon>Metazoa</taxon>
        <taxon>Chordata</taxon>
        <taxon>Craniata</taxon>
        <taxon>Vertebrata</taxon>
        <taxon>Euteleostomi</taxon>
        <taxon>Actinopterygii</taxon>
        <taxon>Neopterygii</taxon>
        <taxon>Teleostei</taxon>
        <taxon>Neoteleostei</taxon>
        <taxon>Acanthomorphata</taxon>
        <taxon>Ovalentaria</taxon>
        <taxon>Pomacentridae</taxon>
        <taxon>Stegastes</taxon>
    </lineage>
</organism>
<dbReference type="GO" id="GO:0030317">
    <property type="term" value="P:flagellated sperm motility"/>
    <property type="evidence" value="ECO:0007669"/>
    <property type="project" value="TreeGrafter"/>
</dbReference>
<evidence type="ECO:0000256" key="6">
    <source>
        <dbReference type="ARBA" id="ARBA00022701"/>
    </source>
</evidence>
<evidence type="ECO:0000256" key="8">
    <source>
        <dbReference type="ARBA" id="ARBA00023054"/>
    </source>
</evidence>
<reference evidence="16" key="1">
    <citation type="submission" date="2023-09" db="UniProtKB">
        <authorList>
            <consortium name="Ensembl"/>
        </authorList>
    </citation>
    <scope>IDENTIFICATION</scope>
</reference>
<keyword evidence="8 13" id="KW-0175">Coiled coil</keyword>
<evidence type="ECO:0000256" key="7">
    <source>
        <dbReference type="ARBA" id="ARBA00022846"/>
    </source>
</evidence>
<evidence type="ECO:0000259" key="15">
    <source>
        <dbReference type="Pfam" id="PF13851"/>
    </source>
</evidence>
<keyword evidence="6" id="KW-0493">Microtubule</keyword>
<comment type="similarity">
    <text evidence="3">Belongs to the DRC4 family.</text>
</comment>
<evidence type="ECO:0000256" key="10">
    <source>
        <dbReference type="ARBA" id="ARBA00023212"/>
    </source>
</evidence>
<evidence type="ECO:0000256" key="12">
    <source>
        <dbReference type="ARBA" id="ARBA00031568"/>
    </source>
</evidence>
<dbReference type="AlphaFoldDB" id="A0A3B5AW78"/>
<evidence type="ECO:0000256" key="5">
    <source>
        <dbReference type="ARBA" id="ARBA00022490"/>
    </source>
</evidence>
<dbReference type="Ensembl" id="ENSSPAT00000025576.1">
    <property type="protein sequence ID" value="ENSSPAP00000025165.1"/>
    <property type="gene ID" value="ENSSPAG00000018997.1"/>
</dbReference>